<dbReference type="PANTHER" id="PTHR33202">
    <property type="entry name" value="ZINC UPTAKE REGULATION PROTEIN"/>
    <property type="match status" value="1"/>
</dbReference>
<dbReference type="Proteomes" id="UP001156666">
    <property type="component" value="Unassembled WGS sequence"/>
</dbReference>
<proteinExistence type="predicted"/>
<keyword evidence="1" id="KW-0862">Zinc</keyword>
<evidence type="ECO:0000313" key="2">
    <source>
        <dbReference type="EMBL" id="GLR15432.1"/>
    </source>
</evidence>
<dbReference type="GO" id="GO:0000976">
    <property type="term" value="F:transcription cis-regulatory region binding"/>
    <property type="evidence" value="ECO:0007669"/>
    <property type="project" value="TreeGrafter"/>
</dbReference>
<dbReference type="GO" id="GO:0008270">
    <property type="term" value="F:zinc ion binding"/>
    <property type="evidence" value="ECO:0007669"/>
    <property type="project" value="TreeGrafter"/>
</dbReference>
<gene>
    <name evidence="2" type="primary">fur</name>
    <name evidence="2" type="ORF">GCM10007940_00470</name>
</gene>
<name>A0AA37WD33_9BACT</name>
<reference evidence="2" key="2">
    <citation type="submission" date="2023-01" db="EMBL/GenBank/DDBJ databases">
        <title>Draft genome sequence of Portibacter lacus strain NBRC 108769.</title>
        <authorList>
            <person name="Sun Q."/>
            <person name="Mori K."/>
        </authorList>
    </citation>
    <scope>NUCLEOTIDE SEQUENCE</scope>
    <source>
        <strain evidence="2">NBRC 108769</strain>
    </source>
</reference>
<dbReference type="PANTHER" id="PTHR33202:SF7">
    <property type="entry name" value="FERRIC UPTAKE REGULATION PROTEIN"/>
    <property type="match status" value="1"/>
</dbReference>
<dbReference type="Gene3D" id="1.10.10.10">
    <property type="entry name" value="Winged helix-like DNA-binding domain superfamily/Winged helix DNA-binding domain"/>
    <property type="match status" value="1"/>
</dbReference>
<evidence type="ECO:0000256" key="1">
    <source>
        <dbReference type="PIRSR" id="PIRSR602481-1"/>
    </source>
</evidence>
<sequence length="142" mass="16008">MEELKDLLNQRNLKATPARLQILSLVQNYDGAVPFGEIQSHLGELDRTTIFRTINALLQNGLIHKTQFGNAETYFAMCPKTCSEQGHQHQHVHFKCTNCEVVSCEDLSSNPRIEIPNFQIDKVDIILTGVCNRCLVVQVSVN</sequence>
<feature type="binding site" evidence="1">
    <location>
        <position position="131"/>
    </location>
    <ligand>
        <name>Zn(2+)</name>
        <dbReference type="ChEBI" id="CHEBI:29105"/>
    </ligand>
</feature>
<keyword evidence="1" id="KW-0479">Metal-binding</keyword>
<dbReference type="EMBL" id="BSOH01000001">
    <property type="protein sequence ID" value="GLR15432.1"/>
    <property type="molecule type" value="Genomic_DNA"/>
</dbReference>
<dbReference type="GO" id="GO:0003700">
    <property type="term" value="F:DNA-binding transcription factor activity"/>
    <property type="evidence" value="ECO:0007669"/>
    <property type="project" value="InterPro"/>
</dbReference>
<reference evidence="2" key="1">
    <citation type="journal article" date="2014" name="Int. J. Syst. Evol. Microbiol.">
        <title>Complete genome sequence of Corynebacterium casei LMG S-19264T (=DSM 44701T), isolated from a smear-ripened cheese.</title>
        <authorList>
            <consortium name="US DOE Joint Genome Institute (JGI-PGF)"/>
            <person name="Walter F."/>
            <person name="Albersmeier A."/>
            <person name="Kalinowski J."/>
            <person name="Ruckert C."/>
        </authorList>
    </citation>
    <scope>NUCLEOTIDE SEQUENCE</scope>
    <source>
        <strain evidence="2">NBRC 108769</strain>
    </source>
</reference>
<accession>A0AA37WD33</accession>
<feature type="binding site" evidence="1">
    <location>
        <position position="134"/>
    </location>
    <ligand>
        <name>Zn(2+)</name>
        <dbReference type="ChEBI" id="CHEBI:29105"/>
    </ligand>
</feature>
<keyword evidence="3" id="KW-1185">Reference proteome</keyword>
<dbReference type="RefSeq" id="WP_235292325.1">
    <property type="nucleotide sequence ID" value="NZ_BSOH01000001.1"/>
</dbReference>
<comment type="cofactor">
    <cofactor evidence="1">
        <name>Zn(2+)</name>
        <dbReference type="ChEBI" id="CHEBI:29105"/>
    </cofactor>
    <text evidence="1">Binds 1 zinc ion per subunit.</text>
</comment>
<dbReference type="InterPro" id="IPR002481">
    <property type="entry name" value="FUR"/>
</dbReference>
<evidence type="ECO:0000313" key="3">
    <source>
        <dbReference type="Proteomes" id="UP001156666"/>
    </source>
</evidence>
<comment type="caution">
    <text evidence="2">The sequence shown here is derived from an EMBL/GenBank/DDBJ whole genome shotgun (WGS) entry which is preliminary data.</text>
</comment>
<dbReference type="GO" id="GO:0045892">
    <property type="term" value="P:negative regulation of DNA-templated transcription"/>
    <property type="evidence" value="ECO:0007669"/>
    <property type="project" value="TreeGrafter"/>
</dbReference>
<organism evidence="2 3">
    <name type="scientific">Portibacter lacus</name>
    <dbReference type="NCBI Taxonomy" id="1099794"/>
    <lineage>
        <taxon>Bacteria</taxon>
        <taxon>Pseudomonadati</taxon>
        <taxon>Bacteroidota</taxon>
        <taxon>Saprospiria</taxon>
        <taxon>Saprospirales</taxon>
        <taxon>Haliscomenobacteraceae</taxon>
        <taxon>Portibacter</taxon>
    </lineage>
</organism>
<dbReference type="InterPro" id="IPR036390">
    <property type="entry name" value="WH_DNA-bd_sf"/>
</dbReference>
<feature type="binding site" evidence="1">
    <location>
        <position position="99"/>
    </location>
    <ligand>
        <name>Zn(2+)</name>
        <dbReference type="ChEBI" id="CHEBI:29105"/>
    </ligand>
</feature>
<dbReference type="GO" id="GO:1900376">
    <property type="term" value="P:regulation of secondary metabolite biosynthetic process"/>
    <property type="evidence" value="ECO:0007669"/>
    <property type="project" value="TreeGrafter"/>
</dbReference>
<dbReference type="InterPro" id="IPR036388">
    <property type="entry name" value="WH-like_DNA-bd_sf"/>
</dbReference>
<dbReference type="AlphaFoldDB" id="A0AA37WD33"/>
<dbReference type="Pfam" id="PF01475">
    <property type="entry name" value="FUR"/>
    <property type="match status" value="1"/>
</dbReference>
<feature type="binding site" evidence="1">
    <location>
        <position position="96"/>
    </location>
    <ligand>
        <name>Zn(2+)</name>
        <dbReference type="ChEBI" id="CHEBI:29105"/>
    </ligand>
</feature>
<dbReference type="SUPFAM" id="SSF46785">
    <property type="entry name" value="Winged helix' DNA-binding domain"/>
    <property type="match status" value="1"/>
</dbReference>
<protein>
    <submittedName>
        <fullName evidence="2">Fur family transcriptional regulator</fullName>
    </submittedName>
</protein>